<feature type="compositionally biased region" description="Low complexity" evidence="1">
    <location>
        <begin position="170"/>
        <end position="179"/>
    </location>
</feature>
<dbReference type="EMBL" id="JARKIB010000211">
    <property type="protein sequence ID" value="KAJ7723435.1"/>
    <property type="molecule type" value="Genomic_DNA"/>
</dbReference>
<evidence type="ECO:0000313" key="3">
    <source>
        <dbReference type="Proteomes" id="UP001215598"/>
    </source>
</evidence>
<accession>A0AAD7HM68</accession>
<organism evidence="2 3">
    <name type="scientific">Mycena metata</name>
    <dbReference type="NCBI Taxonomy" id="1033252"/>
    <lineage>
        <taxon>Eukaryota</taxon>
        <taxon>Fungi</taxon>
        <taxon>Dikarya</taxon>
        <taxon>Basidiomycota</taxon>
        <taxon>Agaricomycotina</taxon>
        <taxon>Agaricomycetes</taxon>
        <taxon>Agaricomycetidae</taxon>
        <taxon>Agaricales</taxon>
        <taxon>Marasmiineae</taxon>
        <taxon>Mycenaceae</taxon>
        <taxon>Mycena</taxon>
    </lineage>
</organism>
<keyword evidence="3" id="KW-1185">Reference proteome</keyword>
<protein>
    <submittedName>
        <fullName evidence="2">Uncharacterized protein</fullName>
    </submittedName>
</protein>
<feature type="region of interest" description="Disordered" evidence="1">
    <location>
        <begin position="162"/>
        <end position="188"/>
    </location>
</feature>
<name>A0AAD7HM68_9AGAR</name>
<feature type="region of interest" description="Disordered" evidence="1">
    <location>
        <begin position="108"/>
        <end position="140"/>
    </location>
</feature>
<gene>
    <name evidence="2" type="ORF">B0H16DRAFT_1895857</name>
</gene>
<reference evidence="2" key="1">
    <citation type="submission" date="2023-03" db="EMBL/GenBank/DDBJ databases">
        <title>Massive genome expansion in bonnet fungi (Mycena s.s.) driven by repeated elements and novel gene families across ecological guilds.</title>
        <authorList>
            <consortium name="Lawrence Berkeley National Laboratory"/>
            <person name="Harder C.B."/>
            <person name="Miyauchi S."/>
            <person name="Viragh M."/>
            <person name="Kuo A."/>
            <person name="Thoen E."/>
            <person name="Andreopoulos B."/>
            <person name="Lu D."/>
            <person name="Skrede I."/>
            <person name="Drula E."/>
            <person name="Henrissat B."/>
            <person name="Morin E."/>
            <person name="Kohler A."/>
            <person name="Barry K."/>
            <person name="LaButti K."/>
            <person name="Morin E."/>
            <person name="Salamov A."/>
            <person name="Lipzen A."/>
            <person name="Mereny Z."/>
            <person name="Hegedus B."/>
            <person name="Baldrian P."/>
            <person name="Stursova M."/>
            <person name="Weitz H."/>
            <person name="Taylor A."/>
            <person name="Grigoriev I.V."/>
            <person name="Nagy L.G."/>
            <person name="Martin F."/>
            <person name="Kauserud H."/>
        </authorList>
    </citation>
    <scope>NUCLEOTIDE SEQUENCE</scope>
    <source>
        <strain evidence="2">CBHHK182m</strain>
    </source>
</reference>
<feature type="compositionally biased region" description="Low complexity" evidence="1">
    <location>
        <begin position="228"/>
        <end position="241"/>
    </location>
</feature>
<dbReference type="AlphaFoldDB" id="A0AAD7HM68"/>
<comment type="caution">
    <text evidence="2">The sequence shown here is derived from an EMBL/GenBank/DDBJ whole genome shotgun (WGS) entry which is preliminary data.</text>
</comment>
<dbReference type="Proteomes" id="UP001215598">
    <property type="component" value="Unassembled WGS sequence"/>
</dbReference>
<proteinExistence type="predicted"/>
<feature type="region of interest" description="Disordered" evidence="1">
    <location>
        <begin position="220"/>
        <end position="300"/>
    </location>
</feature>
<sequence length="312" mass="33296">MTSESLNLNSLVSSLPAHSLNASSEKELLDNFKAAALSITTLYRSSRHASKRAYNAGYAAACRDLMEMLQLGVSDSHTLVPDRNQEAGMTIGRVMDWVEARLDAVRCREEEEDEEDERERGSHSSAPTTSGSNRPSPPARKVPVAITAALARDGRTILSSAPCDATQVNAQPPAAQAAPLNRRHSPVPPSDFHVPVPVSFPFLENVPPPVAGSKRRHAVMMLPPPTSSPQSTSSSSSSPLPARQPATTHAQHAWTRPVPAQSQPVGDSMMDVEEEGGGNGSASRVGSVRPAAVRLRRTTPDCLSLFLSSRSS</sequence>
<evidence type="ECO:0000313" key="2">
    <source>
        <dbReference type="EMBL" id="KAJ7723435.1"/>
    </source>
</evidence>
<dbReference type="PANTHER" id="PTHR38645">
    <property type="entry name" value="CHROMOSOME 9, WHOLE GENOME SHOTGUN SEQUENCE"/>
    <property type="match status" value="1"/>
</dbReference>
<dbReference type="PANTHER" id="PTHR38645:SF1">
    <property type="entry name" value="YALI0F12243P"/>
    <property type="match status" value="1"/>
</dbReference>
<evidence type="ECO:0000256" key="1">
    <source>
        <dbReference type="SAM" id="MobiDB-lite"/>
    </source>
</evidence>
<feature type="compositionally biased region" description="Polar residues" evidence="1">
    <location>
        <begin position="123"/>
        <end position="134"/>
    </location>
</feature>